<dbReference type="PROSITE" id="PS51746">
    <property type="entry name" value="PPM_2"/>
    <property type="match status" value="1"/>
</dbReference>
<feature type="non-terminal residue" evidence="2">
    <location>
        <position position="1"/>
    </location>
</feature>
<dbReference type="Proteomes" id="UP000485058">
    <property type="component" value="Unassembled WGS sequence"/>
</dbReference>
<gene>
    <name evidence="2" type="ORF">HaLaN_11404</name>
</gene>
<evidence type="ECO:0000313" key="2">
    <source>
        <dbReference type="EMBL" id="GFH15214.1"/>
    </source>
</evidence>
<comment type="caution">
    <text evidence="2">The sequence shown here is derived from an EMBL/GenBank/DDBJ whole genome shotgun (WGS) entry which is preliminary data.</text>
</comment>
<dbReference type="InterPro" id="IPR001932">
    <property type="entry name" value="PPM-type_phosphatase-like_dom"/>
</dbReference>
<proteinExistence type="predicted"/>
<keyword evidence="3" id="KW-1185">Reference proteome</keyword>
<organism evidence="2 3">
    <name type="scientific">Haematococcus lacustris</name>
    <name type="common">Green alga</name>
    <name type="synonym">Haematococcus pluvialis</name>
    <dbReference type="NCBI Taxonomy" id="44745"/>
    <lineage>
        <taxon>Eukaryota</taxon>
        <taxon>Viridiplantae</taxon>
        <taxon>Chlorophyta</taxon>
        <taxon>core chlorophytes</taxon>
        <taxon>Chlorophyceae</taxon>
        <taxon>CS clade</taxon>
        <taxon>Chlamydomonadales</taxon>
        <taxon>Haematococcaceae</taxon>
        <taxon>Haematococcus</taxon>
    </lineage>
</organism>
<dbReference type="AlphaFoldDB" id="A0A699Z8P3"/>
<dbReference type="Gene3D" id="3.60.40.10">
    <property type="entry name" value="PPM-type phosphatase domain"/>
    <property type="match status" value="1"/>
</dbReference>
<feature type="domain" description="PPM-type phosphatase" evidence="1">
    <location>
        <begin position="1"/>
        <end position="106"/>
    </location>
</feature>
<dbReference type="InterPro" id="IPR036457">
    <property type="entry name" value="PPM-type-like_dom_sf"/>
</dbReference>
<protein>
    <submittedName>
        <fullName evidence="2">PPM-type phosphatase domain-containing protein</fullName>
    </submittedName>
</protein>
<name>A0A699Z8P3_HAELA</name>
<sequence length="110" mass="11241">YLKGSLQFEGIVEGSDGYSSGFGVIAEPFTSLQPLTSEDSWLVLASDGLFSEEARGGGGGWDNAGLAGMLQAAGPKASCKELAKALATRAVELGSTDDVTVTVMKLGPRA</sequence>
<dbReference type="EMBL" id="BLLF01000821">
    <property type="protein sequence ID" value="GFH15214.1"/>
    <property type="molecule type" value="Genomic_DNA"/>
</dbReference>
<reference evidence="2 3" key="1">
    <citation type="submission" date="2020-02" db="EMBL/GenBank/DDBJ databases">
        <title>Draft genome sequence of Haematococcus lacustris strain NIES-144.</title>
        <authorList>
            <person name="Morimoto D."/>
            <person name="Nakagawa S."/>
            <person name="Yoshida T."/>
            <person name="Sawayama S."/>
        </authorList>
    </citation>
    <scope>NUCLEOTIDE SEQUENCE [LARGE SCALE GENOMIC DNA]</scope>
    <source>
        <strain evidence="2 3">NIES-144</strain>
    </source>
</reference>
<evidence type="ECO:0000259" key="1">
    <source>
        <dbReference type="PROSITE" id="PS51746"/>
    </source>
</evidence>
<dbReference type="SUPFAM" id="SSF81606">
    <property type="entry name" value="PP2C-like"/>
    <property type="match status" value="1"/>
</dbReference>
<evidence type="ECO:0000313" key="3">
    <source>
        <dbReference type="Proteomes" id="UP000485058"/>
    </source>
</evidence>
<accession>A0A699Z8P3</accession>